<gene>
    <name evidence="3" type="primary">BnaA05g14470D</name>
    <name evidence="2" type="ORF">DARMORV10_A05P18300.1</name>
    <name evidence="3" type="ORF">GSBRNA2T00033296001</name>
</gene>
<dbReference type="PaxDb" id="3708-A0A078GKD0"/>
<accession>A0A078GKD0</accession>
<dbReference type="EMBL" id="HG994359">
    <property type="protein sequence ID" value="CAF2097364.1"/>
    <property type="molecule type" value="Genomic_DNA"/>
</dbReference>
<protein>
    <submittedName>
        <fullName evidence="2">(rape) hypothetical protein</fullName>
    </submittedName>
    <submittedName>
        <fullName evidence="3">BnaA05g14470D protein</fullName>
    </submittedName>
</protein>
<reference evidence="3 4" key="1">
    <citation type="journal article" date="2014" name="Science">
        <title>Plant genetics. Early allopolyploid evolution in the post-Neolithic Brassica napus oilseed genome.</title>
        <authorList>
            <person name="Chalhoub B."/>
            <person name="Denoeud F."/>
            <person name="Liu S."/>
            <person name="Parkin I.A."/>
            <person name="Tang H."/>
            <person name="Wang X."/>
            <person name="Chiquet J."/>
            <person name="Belcram H."/>
            <person name="Tong C."/>
            <person name="Samans B."/>
            <person name="Correa M."/>
            <person name="Da Silva C."/>
            <person name="Just J."/>
            <person name="Falentin C."/>
            <person name="Koh C.S."/>
            <person name="Le Clainche I."/>
            <person name="Bernard M."/>
            <person name="Bento P."/>
            <person name="Noel B."/>
            <person name="Labadie K."/>
            <person name="Alberti A."/>
            <person name="Charles M."/>
            <person name="Arnaud D."/>
            <person name="Guo H."/>
            <person name="Daviaud C."/>
            <person name="Alamery S."/>
            <person name="Jabbari K."/>
            <person name="Zhao M."/>
            <person name="Edger P.P."/>
            <person name="Chelaifa H."/>
            <person name="Tack D."/>
            <person name="Lassalle G."/>
            <person name="Mestiri I."/>
            <person name="Schnel N."/>
            <person name="Le Paslier M.C."/>
            <person name="Fan G."/>
            <person name="Renault V."/>
            <person name="Bayer P.E."/>
            <person name="Golicz A.A."/>
            <person name="Manoli S."/>
            <person name="Lee T.H."/>
            <person name="Thi V.H."/>
            <person name="Chalabi S."/>
            <person name="Hu Q."/>
            <person name="Fan C."/>
            <person name="Tollenaere R."/>
            <person name="Lu Y."/>
            <person name="Battail C."/>
            <person name="Shen J."/>
            <person name="Sidebottom C.H."/>
            <person name="Wang X."/>
            <person name="Canaguier A."/>
            <person name="Chauveau A."/>
            <person name="Berard A."/>
            <person name="Deniot G."/>
            <person name="Guan M."/>
            <person name="Liu Z."/>
            <person name="Sun F."/>
            <person name="Lim Y.P."/>
            <person name="Lyons E."/>
            <person name="Town C.D."/>
            <person name="Bancroft I."/>
            <person name="Wang X."/>
            <person name="Meng J."/>
            <person name="Ma J."/>
            <person name="Pires J.C."/>
            <person name="King G.J."/>
            <person name="Brunel D."/>
            <person name="Delourme R."/>
            <person name="Renard M."/>
            <person name="Aury J.M."/>
            <person name="Adams K.L."/>
            <person name="Batley J."/>
            <person name="Snowdon R.J."/>
            <person name="Tost J."/>
            <person name="Edwards D."/>
            <person name="Zhou Y."/>
            <person name="Hua W."/>
            <person name="Sharpe A.G."/>
            <person name="Paterson A.H."/>
            <person name="Guan C."/>
            <person name="Wincker P."/>
        </authorList>
    </citation>
    <scope>NUCLEOTIDE SEQUENCE [LARGE SCALE GENOMIC DNA]</scope>
    <source>
        <strain evidence="4">cv. Darmor-bzh</strain>
    </source>
</reference>
<dbReference type="InterPro" id="IPR006527">
    <property type="entry name" value="F-box-assoc_dom_typ1"/>
</dbReference>
<dbReference type="Proteomes" id="UP001295469">
    <property type="component" value="Chromosome A05"/>
</dbReference>
<reference evidence="2" key="3">
    <citation type="submission" date="2021-01" db="EMBL/GenBank/DDBJ databases">
        <authorList>
            <consortium name="Genoscope - CEA"/>
            <person name="William W."/>
        </authorList>
    </citation>
    <scope>NUCLEOTIDE SEQUENCE</scope>
</reference>
<dbReference type="AlphaFoldDB" id="A0A078GKD0"/>
<proteinExistence type="predicted"/>
<dbReference type="Proteomes" id="UP000028999">
    <property type="component" value="Unassembled WGS sequence"/>
</dbReference>
<organism evidence="3 4">
    <name type="scientific">Brassica napus</name>
    <name type="common">Rape</name>
    <dbReference type="NCBI Taxonomy" id="3708"/>
    <lineage>
        <taxon>Eukaryota</taxon>
        <taxon>Viridiplantae</taxon>
        <taxon>Streptophyta</taxon>
        <taxon>Embryophyta</taxon>
        <taxon>Tracheophyta</taxon>
        <taxon>Spermatophyta</taxon>
        <taxon>Magnoliopsida</taxon>
        <taxon>eudicotyledons</taxon>
        <taxon>Gunneridae</taxon>
        <taxon>Pentapetalae</taxon>
        <taxon>rosids</taxon>
        <taxon>malvids</taxon>
        <taxon>Brassicales</taxon>
        <taxon>Brassicaceae</taxon>
        <taxon>Brassiceae</taxon>
        <taxon>Brassica</taxon>
    </lineage>
</organism>
<dbReference type="NCBIfam" id="TIGR01640">
    <property type="entry name" value="F_box_assoc_1"/>
    <property type="match status" value="1"/>
</dbReference>
<keyword evidence="4" id="KW-1185">Reference proteome</keyword>
<name>A0A078GKD0_BRANA</name>
<dbReference type="Gramene" id="CDY25856">
    <property type="protein sequence ID" value="CDY25856"/>
    <property type="gene ID" value="GSBRNA2T00033296001"/>
</dbReference>
<dbReference type="EMBL" id="LK032181">
    <property type="protein sequence ID" value="CDY25856.1"/>
    <property type="molecule type" value="Genomic_DNA"/>
</dbReference>
<sequence length="131" mass="15321">MSLKGDTYWLPRDKVTEFFLIKFDFTAERFVRLPLPLQSVERVDNNVLSVVSDEKLSVLHIDGRSNVMRIWVSNKVVDEEDLSWRSLIHCFLEGGFDKFELHVESFLLDEESNVAICSNADYVEDEYNTRI</sequence>
<dbReference type="InterPro" id="IPR017451">
    <property type="entry name" value="F-box-assoc_interact_dom"/>
</dbReference>
<evidence type="ECO:0000313" key="3">
    <source>
        <dbReference type="EMBL" id="CDY25856.1"/>
    </source>
</evidence>
<feature type="domain" description="F-box associated beta-propeller type 1" evidence="1">
    <location>
        <begin position="1"/>
        <end position="121"/>
    </location>
</feature>
<reference evidence="3" key="2">
    <citation type="submission" date="2014-06" db="EMBL/GenBank/DDBJ databases">
        <authorList>
            <person name="Genoscope - CEA"/>
        </authorList>
    </citation>
    <scope>NUCLEOTIDE SEQUENCE</scope>
</reference>
<dbReference type="OMA" id="CFLEGGF"/>
<evidence type="ECO:0000259" key="1">
    <source>
        <dbReference type="Pfam" id="PF07734"/>
    </source>
</evidence>
<evidence type="ECO:0000313" key="2">
    <source>
        <dbReference type="EMBL" id="CAF2097364.1"/>
    </source>
</evidence>
<dbReference type="Pfam" id="PF07734">
    <property type="entry name" value="FBA_1"/>
    <property type="match status" value="1"/>
</dbReference>
<evidence type="ECO:0000313" key="4">
    <source>
        <dbReference type="Proteomes" id="UP000028999"/>
    </source>
</evidence>